<gene>
    <name evidence="1" type="ORF">CY34DRAFT_811937</name>
</gene>
<reference evidence="1 2" key="1">
    <citation type="submission" date="2014-04" db="EMBL/GenBank/DDBJ databases">
        <authorList>
            <consortium name="DOE Joint Genome Institute"/>
            <person name="Kuo A."/>
            <person name="Ruytinx J."/>
            <person name="Rineau F."/>
            <person name="Colpaert J."/>
            <person name="Kohler A."/>
            <person name="Nagy L.G."/>
            <person name="Floudas D."/>
            <person name="Copeland A."/>
            <person name="Barry K.W."/>
            <person name="Cichocki N."/>
            <person name="Veneault-Fourrey C."/>
            <person name="LaButti K."/>
            <person name="Lindquist E.A."/>
            <person name="Lipzen A."/>
            <person name="Lundell T."/>
            <person name="Morin E."/>
            <person name="Murat C."/>
            <person name="Sun H."/>
            <person name="Tunlid A."/>
            <person name="Henrissat B."/>
            <person name="Grigoriev I.V."/>
            <person name="Hibbett D.S."/>
            <person name="Martin F."/>
            <person name="Nordberg H.P."/>
            <person name="Cantor M.N."/>
            <person name="Hua S.X."/>
        </authorList>
    </citation>
    <scope>NUCLEOTIDE SEQUENCE [LARGE SCALE GENOMIC DNA]</scope>
    <source>
        <strain evidence="1 2">UH-Slu-Lm8-n1</strain>
    </source>
</reference>
<evidence type="ECO:0000313" key="2">
    <source>
        <dbReference type="Proteomes" id="UP000054485"/>
    </source>
</evidence>
<accession>A0A0D0A1S3</accession>
<sequence length="78" mass="8887">MKEKKKKTNECGCQILRAHPSLSSSYDTFTKGSSLNSCKFGSAIVWKPTDLRVPWKRFKKRLLFPANSEYSAVSMKRG</sequence>
<name>A0A0D0A1S3_9AGAM</name>
<dbReference type="EMBL" id="KN835595">
    <property type="protein sequence ID" value="KIK35716.1"/>
    <property type="molecule type" value="Genomic_DNA"/>
</dbReference>
<reference evidence="2" key="2">
    <citation type="submission" date="2015-01" db="EMBL/GenBank/DDBJ databases">
        <title>Evolutionary Origins and Diversification of the Mycorrhizal Mutualists.</title>
        <authorList>
            <consortium name="DOE Joint Genome Institute"/>
            <consortium name="Mycorrhizal Genomics Consortium"/>
            <person name="Kohler A."/>
            <person name="Kuo A."/>
            <person name="Nagy L.G."/>
            <person name="Floudas D."/>
            <person name="Copeland A."/>
            <person name="Barry K.W."/>
            <person name="Cichocki N."/>
            <person name="Veneault-Fourrey C."/>
            <person name="LaButti K."/>
            <person name="Lindquist E.A."/>
            <person name="Lipzen A."/>
            <person name="Lundell T."/>
            <person name="Morin E."/>
            <person name="Murat C."/>
            <person name="Riley R."/>
            <person name="Ohm R."/>
            <person name="Sun H."/>
            <person name="Tunlid A."/>
            <person name="Henrissat B."/>
            <person name="Grigoriev I.V."/>
            <person name="Hibbett D.S."/>
            <person name="Martin F."/>
        </authorList>
    </citation>
    <scope>NUCLEOTIDE SEQUENCE [LARGE SCALE GENOMIC DNA]</scope>
    <source>
        <strain evidence="2">UH-Slu-Lm8-n1</strain>
    </source>
</reference>
<protein>
    <submittedName>
        <fullName evidence="1">Uncharacterized protein</fullName>
    </submittedName>
</protein>
<organism evidence="1 2">
    <name type="scientific">Suillus luteus UH-Slu-Lm8-n1</name>
    <dbReference type="NCBI Taxonomy" id="930992"/>
    <lineage>
        <taxon>Eukaryota</taxon>
        <taxon>Fungi</taxon>
        <taxon>Dikarya</taxon>
        <taxon>Basidiomycota</taxon>
        <taxon>Agaricomycotina</taxon>
        <taxon>Agaricomycetes</taxon>
        <taxon>Agaricomycetidae</taxon>
        <taxon>Boletales</taxon>
        <taxon>Suillineae</taxon>
        <taxon>Suillaceae</taxon>
        <taxon>Suillus</taxon>
    </lineage>
</organism>
<dbReference type="HOGENOM" id="CLU_2623659_0_0_1"/>
<keyword evidence="2" id="KW-1185">Reference proteome</keyword>
<dbReference type="Proteomes" id="UP000054485">
    <property type="component" value="Unassembled WGS sequence"/>
</dbReference>
<dbReference type="AlphaFoldDB" id="A0A0D0A1S3"/>
<dbReference type="InParanoid" id="A0A0D0A1S3"/>
<proteinExistence type="predicted"/>
<evidence type="ECO:0000313" key="1">
    <source>
        <dbReference type="EMBL" id="KIK35716.1"/>
    </source>
</evidence>